<dbReference type="eggNOG" id="KOG1075">
    <property type="taxonomic scope" value="Eukaryota"/>
</dbReference>
<name>V4L4K7_EUTSA</name>
<feature type="transmembrane region" description="Helical" evidence="1">
    <location>
        <begin position="7"/>
        <end position="28"/>
    </location>
</feature>
<keyword evidence="1" id="KW-0812">Transmembrane</keyword>
<reference evidence="2 3" key="1">
    <citation type="journal article" date="2013" name="Front. Plant Sci.">
        <title>The Reference Genome of the Halophytic Plant Eutrema salsugineum.</title>
        <authorList>
            <person name="Yang R."/>
            <person name="Jarvis D.E."/>
            <person name="Chen H."/>
            <person name="Beilstein M.A."/>
            <person name="Grimwood J."/>
            <person name="Jenkins J."/>
            <person name="Shu S."/>
            <person name="Prochnik S."/>
            <person name="Xin M."/>
            <person name="Ma C."/>
            <person name="Schmutz J."/>
            <person name="Wing R.A."/>
            <person name="Mitchell-Olds T."/>
            <person name="Schumaker K.S."/>
            <person name="Wang X."/>
        </authorList>
    </citation>
    <scope>NUCLEOTIDE SEQUENCE [LARGE SCALE GENOMIC DNA]</scope>
</reference>
<organism evidence="2 3">
    <name type="scientific">Eutrema salsugineum</name>
    <name type="common">Saltwater cress</name>
    <name type="synonym">Sisymbrium salsugineum</name>
    <dbReference type="NCBI Taxonomy" id="72664"/>
    <lineage>
        <taxon>Eukaryota</taxon>
        <taxon>Viridiplantae</taxon>
        <taxon>Streptophyta</taxon>
        <taxon>Embryophyta</taxon>
        <taxon>Tracheophyta</taxon>
        <taxon>Spermatophyta</taxon>
        <taxon>Magnoliopsida</taxon>
        <taxon>eudicotyledons</taxon>
        <taxon>Gunneridae</taxon>
        <taxon>Pentapetalae</taxon>
        <taxon>rosids</taxon>
        <taxon>malvids</taxon>
        <taxon>Brassicales</taxon>
        <taxon>Brassicaceae</taxon>
        <taxon>Eutremeae</taxon>
        <taxon>Eutrema</taxon>
    </lineage>
</organism>
<dbReference type="Gramene" id="ESQ45265">
    <property type="protein sequence ID" value="ESQ45265"/>
    <property type="gene ID" value="EUTSA_v10011025mg"/>
</dbReference>
<keyword evidence="1" id="KW-1133">Transmembrane helix</keyword>
<gene>
    <name evidence="2" type="ORF">EUTSA_v10011025mg</name>
</gene>
<protein>
    <submittedName>
        <fullName evidence="2">Uncharacterized protein</fullName>
    </submittedName>
</protein>
<dbReference type="STRING" id="72664.V4L4K7"/>
<dbReference type="AlphaFoldDB" id="V4L4K7"/>
<dbReference type="Proteomes" id="UP000030689">
    <property type="component" value="Unassembled WGS sequence"/>
</dbReference>
<sequence>MRTIWPILIWKILQFTVDASSLLFVFFRLQYDCFILYLIFGQHVTVYIHLRTNSSSVSSILRKLVAQATIFHLWKQRNNVLHNQHHIPPAIIFKALDRDIRNICSSLVSVARLTSLILEFCIHAIK</sequence>
<keyword evidence="3" id="KW-1185">Reference proteome</keyword>
<proteinExistence type="predicted"/>
<dbReference type="EMBL" id="KI517435">
    <property type="protein sequence ID" value="ESQ45265.1"/>
    <property type="molecule type" value="Genomic_DNA"/>
</dbReference>
<dbReference type="KEGG" id="eus:EUTSA_v10011025mg"/>
<keyword evidence="1" id="KW-0472">Membrane</keyword>
<accession>V4L4K7</accession>
<evidence type="ECO:0000313" key="2">
    <source>
        <dbReference type="EMBL" id="ESQ45265.1"/>
    </source>
</evidence>
<evidence type="ECO:0000256" key="1">
    <source>
        <dbReference type="SAM" id="Phobius"/>
    </source>
</evidence>
<evidence type="ECO:0000313" key="3">
    <source>
        <dbReference type="Proteomes" id="UP000030689"/>
    </source>
</evidence>